<feature type="signal peptide" evidence="1">
    <location>
        <begin position="1"/>
        <end position="29"/>
    </location>
</feature>
<name>A0A5C5ZDA7_9BACT</name>
<evidence type="ECO:0000256" key="1">
    <source>
        <dbReference type="SAM" id="SignalP"/>
    </source>
</evidence>
<reference evidence="2 3" key="1">
    <citation type="submission" date="2019-02" db="EMBL/GenBank/DDBJ databases">
        <title>Deep-cultivation of Planctomycetes and their phenomic and genomic characterization uncovers novel biology.</title>
        <authorList>
            <person name="Wiegand S."/>
            <person name="Jogler M."/>
            <person name="Boedeker C."/>
            <person name="Pinto D."/>
            <person name="Vollmers J."/>
            <person name="Rivas-Marin E."/>
            <person name="Kohn T."/>
            <person name="Peeters S.H."/>
            <person name="Heuer A."/>
            <person name="Rast P."/>
            <person name="Oberbeckmann S."/>
            <person name="Bunk B."/>
            <person name="Jeske O."/>
            <person name="Meyerdierks A."/>
            <person name="Storesund J.E."/>
            <person name="Kallscheuer N."/>
            <person name="Luecker S."/>
            <person name="Lage O.M."/>
            <person name="Pohl T."/>
            <person name="Merkel B.J."/>
            <person name="Hornburger P."/>
            <person name="Mueller R.-W."/>
            <person name="Bruemmer F."/>
            <person name="Labrenz M."/>
            <person name="Spormann A.M."/>
            <person name="Op Den Camp H."/>
            <person name="Overmann J."/>
            <person name="Amann R."/>
            <person name="Jetten M.S.M."/>
            <person name="Mascher T."/>
            <person name="Medema M.H."/>
            <person name="Devos D.P."/>
            <person name="Kaster A.-K."/>
            <person name="Ovreas L."/>
            <person name="Rohde M."/>
            <person name="Galperin M.Y."/>
            <person name="Jogler C."/>
        </authorList>
    </citation>
    <scope>NUCLEOTIDE SEQUENCE [LARGE SCALE GENOMIC DNA]</scope>
    <source>
        <strain evidence="2 3">CA13</strain>
    </source>
</reference>
<sequence precursor="true">MITRPRLRSLVFFPLVMVFAYFTAAVGHAEDNFAEVERHFRELPMEARYLTGPLYWLHGDESKATLEHYVEKIAEGGNGCFTAESRPHNDWLGEGWYRDLEICLDAAKRAKLKMWIFDEEWWPSQMVGGHVPPEYGSKYLESEQKTVTGPQHYEIDEVGGPHFVAVVAGQADSKGRIDDATLIDLEPSLDGDRLVWDVPAGRWSIMTFRWRYAGAQGHQRQWISVDGASKDCVDWFLKTVYQPHFDRFGDDFGNTIAGYFYDEPETQGDWGTEVIPEIQRRGVDWKAVLVAKQFQLQDPEQQTAAAYQYQDAFAEAWGRTMYGGISDWCREHQVKSIGHFMEHGELYLRPTFCAGNMFQLQKYTDMGGIDLVLHQMYPGERPLHVYQTPKLASSISHAYGKKDDLAMCEIYGGYDQTVTYPQMKWLADQHQVRGVNFMVPHSFNPRAPYDHDCPPYFYNNGNEPRWPLYRVWADYTNRLSTMLSGGHHVCPVALLYLGNSFHAGKSITPENMTSALQDALFDCDWMPYDAFENDTQIADANLLLHDERYRVLVLPAAEVLPYETLAKAKEFCQSGGVVVAYGILPTASATLNKDASDITQLREAIFGQVEKPGLDACQVNANGGRSYFLPEQPTTEQIQQVLAVDAGIHPTLEVLDGQTDDWLHVLHRVKAGRDVFFVANQQHEGSTKTFRLRIRAGGVPEAWDAMRNAVNSVPFKRIDDDVVELNLTLEPLESVLLVFSPEARDLPVRITPADKPVQTPLAVTRVATPVEKIIPSQPVVEEADRSLLIKSHWVWYPEANAQEAANPGTRYFRNELTLPIDAEVIDAKMCLTADNSWVLFANGHEVGKGDNWRRSTSLNLTKSFHAGRNILAIAATNGTDSPSPAGLIGCCRITLADGQVMIVRIDETWKAELRHVDGWNGVDFDDRAWDTAKTLLPYGGQPWGQLGDAETPTISPVQSDPFVGRVTVPNAWLDRGLRIVLEADSIVPEAAAAITVNGQKAGGFIGAPLRVDVSAYLKAGENTIEIDPLAPAGVRLAPFSQ</sequence>
<feature type="chain" id="PRO_5022903482" description="Glycosyl hydrolases family 2, sugar binding domain" evidence="1">
    <location>
        <begin position="30"/>
        <end position="1041"/>
    </location>
</feature>
<accession>A0A5C5ZDA7</accession>
<evidence type="ECO:0000313" key="3">
    <source>
        <dbReference type="Proteomes" id="UP000315010"/>
    </source>
</evidence>
<dbReference type="AlphaFoldDB" id="A0A5C5ZDA7"/>
<dbReference type="InterPro" id="IPR008979">
    <property type="entry name" value="Galactose-bd-like_sf"/>
</dbReference>
<comment type="caution">
    <text evidence="2">The sequence shown here is derived from an EMBL/GenBank/DDBJ whole genome shotgun (WGS) entry which is preliminary data.</text>
</comment>
<keyword evidence="3" id="KW-1185">Reference proteome</keyword>
<dbReference type="Gene3D" id="3.40.50.880">
    <property type="match status" value="1"/>
</dbReference>
<proteinExistence type="predicted"/>
<dbReference type="Proteomes" id="UP000315010">
    <property type="component" value="Unassembled WGS sequence"/>
</dbReference>
<gene>
    <name evidence="2" type="ORF">CA13_65390</name>
</gene>
<evidence type="ECO:0000313" key="2">
    <source>
        <dbReference type="EMBL" id="TWT85057.1"/>
    </source>
</evidence>
<dbReference type="CDD" id="cd03143">
    <property type="entry name" value="A4_beta-galactosidase_middle_domain"/>
    <property type="match status" value="1"/>
</dbReference>
<evidence type="ECO:0008006" key="4">
    <source>
        <dbReference type="Google" id="ProtNLM"/>
    </source>
</evidence>
<protein>
    <recommendedName>
        <fullName evidence="4">Glycosyl hydrolases family 2, sugar binding domain</fullName>
    </recommendedName>
</protein>
<dbReference type="Gene3D" id="2.60.120.260">
    <property type="entry name" value="Galactose-binding domain-like"/>
    <property type="match status" value="1"/>
</dbReference>
<keyword evidence="1" id="KW-0732">Signal</keyword>
<dbReference type="RefSeq" id="WP_146403059.1">
    <property type="nucleotide sequence ID" value="NZ_SJPJ01000001.1"/>
</dbReference>
<dbReference type="InterPro" id="IPR053161">
    <property type="entry name" value="Ulvan_degrading_GH"/>
</dbReference>
<dbReference type="SUPFAM" id="SSF49785">
    <property type="entry name" value="Galactose-binding domain-like"/>
    <property type="match status" value="2"/>
</dbReference>
<dbReference type="OrthoDB" id="9761519at2"/>
<dbReference type="PANTHER" id="PTHR36848:SF2">
    <property type="entry name" value="SECRETED PROTEIN"/>
    <property type="match status" value="1"/>
</dbReference>
<organism evidence="2 3">
    <name type="scientific">Novipirellula herctigrandis</name>
    <dbReference type="NCBI Taxonomy" id="2527986"/>
    <lineage>
        <taxon>Bacteria</taxon>
        <taxon>Pseudomonadati</taxon>
        <taxon>Planctomycetota</taxon>
        <taxon>Planctomycetia</taxon>
        <taxon>Pirellulales</taxon>
        <taxon>Pirellulaceae</taxon>
        <taxon>Novipirellula</taxon>
    </lineage>
</organism>
<dbReference type="Pfam" id="PF17132">
    <property type="entry name" value="Glyco_hydro_106"/>
    <property type="match status" value="1"/>
</dbReference>
<dbReference type="EMBL" id="SJPJ01000001">
    <property type="protein sequence ID" value="TWT85057.1"/>
    <property type="molecule type" value="Genomic_DNA"/>
</dbReference>
<dbReference type="PANTHER" id="PTHR36848">
    <property type="entry name" value="DNA-BINDING PROTEIN (PUTATIVE SECRETED PROTEIN)-RELATED"/>
    <property type="match status" value="1"/>
</dbReference>
<dbReference type="InterPro" id="IPR029062">
    <property type="entry name" value="Class_I_gatase-like"/>
</dbReference>